<evidence type="ECO:0000256" key="7">
    <source>
        <dbReference type="ARBA" id="ARBA00022741"/>
    </source>
</evidence>
<evidence type="ECO:0000256" key="8">
    <source>
        <dbReference type="ARBA" id="ARBA00022840"/>
    </source>
</evidence>
<evidence type="ECO:0000256" key="3">
    <source>
        <dbReference type="ARBA" id="ARBA00019010"/>
    </source>
</evidence>
<dbReference type="PANTHER" id="PTHR33540:SF2">
    <property type="entry name" value="TRNA THREONYLCARBAMOYLADENOSINE BIOSYNTHESIS PROTEIN TSAE"/>
    <property type="match status" value="1"/>
</dbReference>
<evidence type="ECO:0000313" key="11">
    <source>
        <dbReference type="EMBL" id="CAB4569131.1"/>
    </source>
</evidence>
<evidence type="ECO:0000256" key="6">
    <source>
        <dbReference type="ARBA" id="ARBA00022723"/>
    </source>
</evidence>
<organism evidence="11">
    <name type="scientific">freshwater metagenome</name>
    <dbReference type="NCBI Taxonomy" id="449393"/>
    <lineage>
        <taxon>unclassified sequences</taxon>
        <taxon>metagenomes</taxon>
        <taxon>ecological metagenomes</taxon>
    </lineage>
</organism>
<dbReference type="Pfam" id="PF02367">
    <property type="entry name" value="TsaE"/>
    <property type="match status" value="1"/>
</dbReference>
<evidence type="ECO:0000256" key="2">
    <source>
        <dbReference type="ARBA" id="ARBA00007599"/>
    </source>
</evidence>
<accession>A0A6J6DY94</accession>
<reference evidence="11" key="1">
    <citation type="submission" date="2020-05" db="EMBL/GenBank/DDBJ databases">
        <authorList>
            <person name="Chiriac C."/>
            <person name="Salcher M."/>
            <person name="Ghai R."/>
            <person name="Kavagutti S V."/>
        </authorList>
    </citation>
    <scope>NUCLEOTIDE SEQUENCE</scope>
</reference>
<dbReference type="PANTHER" id="PTHR33540">
    <property type="entry name" value="TRNA THREONYLCARBAMOYLADENOSINE BIOSYNTHESIS PROTEIN TSAE"/>
    <property type="match status" value="1"/>
</dbReference>
<dbReference type="GO" id="GO:0046872">
    <property type="term" value="F:metal ion binding"/>
    <property type="evidence" value="ECO:0007669"/>
    <property type="project" value="UniProtKB-KW"/>
</dbReference>
<keyword evidence="7" id="KW-0547">Nucleotide-binding</keyword>
<evidence type="ECO:0000256" key="1">
    <source>
        <dbReference type="ARBA" id="ARBA00004496"/>
    </source>
</evidence>
<proteinExistence type="inferred from homology"/>
<keyword evidence="6" id="KW-0479">Metal-binding</keyword>
<dbReference type="InterPro" id="IPR027417">
    <property type="entry name" value="P-loop_NTPase"/>
</dbReference>
<dbReference type="GO" id="GO:0005524">
    <property type="term" value="F:ATP binding"/>
    <property type="evidence" value="ECO:0007669"/>
    <property type="project" value="UniProtKB-KW"/>
</dbReference>
<evidence type="ECO:0000256" key="10">
    <source>
        <dbReference type="ARBA" id="ARBA00032441"/>
    </source>
</evidence>
<dbReference type="EMBL" id="CAEZTM010000020">
    <property type="protein sequence ID" value="CAB4569131.1"/>
    <property type="molecule type" value="Genomic_DNA"/>
</dbReference>
<evidence type="ECO:0000256" key="9">
    <source>
        <dbReference type="ARBA" id="ARBA00022842"/>
    </source>
</evidence>
<comment type="similarity">
    <text evidence="2">Belongs to the TsaE family.</text>
</comment>
<dbReference type="GO" id="GO:0002949">
    <property type="term" value="P:tRNA threonylcarbamoyladenosine modification"/>
    <property type="evidence" value="ECO:0007669"/>
    <property type="project" value="InterPro"/>
</dbReference>
<keyword evidence="9" id="KW-0460">Magnesium</keyword>
<gene>
    <name evidence="11" type="ORF">UFOPK1684_00599</name>
</gene>
<dbReference type="AlphaFoldDB" id="A0A6J6DY94"/>
<keyword evidence="5" id="KW-0819">tRNA processing</keyword>
<dbReference type="SUPFAM" id="SSF52540">
    <property type="entry name" value="P-loop containing nucleoside triphosphate hydrolases"/>
    <property type="match status" value="1"/>
</dbReference>
<dbReference type="InterPro" id="IPR003442">
    <property type="entry name" value="T6A_TsaE"/>
</dbReference>
<dbReference type="Gene3D" id="3.40.50.300">
    <property type="entry name" value="P-loop containing nucleotide triphosphate hydrolases"/>
    <property type="match status" value="1"/>
</dbReference>
<comment type="subcellular location">
    <subcellularLocation>
        <location evidence="1">Cytoplasm</location>
    </subcellularLocation>
</comment>
<sequence length="165" mass="17522">MKLEIPTSEAMERFGESLALVAKAGDVIVLTGELGAGKTTFARGFGRALQLTTPMSSPTFVVARTHQPSTPGEPPVVHIDAYRIGSLAEMADLDVDSDSSIILAEWAAPFASALSDSWLEIVVERPVATELVDIDSDEPRQVSLTAHGANAKNYDRHIAAAGDFS</sequence>
<evidence type="ECO:0000256" key="4">
    <source>
        <dbReference type="ARBA" id="ARBA00022490"/>
    </source>
</evidence>
<keyword evidence="4" id="KW-0963">Cytoplasm</keyword>
<dbReference type="GO" id="GO:0005737">
    <property type="term" value="C:cytoplasm"/>
    <property type="evidence" value="ECO:0007669"/>
    <property type="project" value="UniProtKB-SubCell"/>
</dbReference>
<keyword evidence="8" id="KW-0067">ATP-binding</keyword>
<evidence type="ECO:0000256" key="5">
    <source>
        <dbReference type="ARBA" id="ARBA00022694"/>
    </source>
</evidence>
<protein>
    <recommendedName>
        <fullName evidence="3">tRNA threonylcarbamoyladenosine biosynthesis protein TsaE</fullName>
    </recommendedName>
    <alternativeName>
        <fullName evidence="10">t(6)A37 threonylcarbamoyladenosine biosynthesis protein TsaE</fullName>
    </alternativeName>
</protein>
<dbReference type="NCBIfam" id="TIGR00150">
    <property type="entry name" value="T6A_YjeE"/>
    <property type="match status" value="1"/>
</dbReference>
<name>A0A6J6DY94_9ZZZZ</name>